<protein>
    <submittedName>
        <fullName evidence="2">Uncharacterized protein</fullName>
    </submittedName>
</protein>
<reference evidence="2" key="2">
    <citation type="submission" date="2013-11" db="EMBL/GenBank/DDBJ databases">
        <title>The Genome Sequence of Phytophthora parasitica CJ05E6.</title>
        <authorList>
            <consortium name="The Broad Institute Genomics Platform"/>
            <person name="Russ C."/>
            <person name="Tyler B."/>
            <person name="Panabieres F."/>
            <person name="Shan W."/>
            <person name="Tripathy S."/>
            <person name="Grunwald N."/>
            <person name="Machado M."/>
            <person name="Johnson C.S."/>
            <person name="Arredondo F."/>
            <person name="Hong C."/>
            <person name="Coffey M."/>
            <person name="Young S.K."/>
            <person name="Zeng Q."/>
            <person name="Gargeya S."/>
            <person name="Fitzgerald M."/>
            <person name="Abouelleil A."/>
            <person name="Alvarado L."/>
            <person name="Chapman S.B."/>
            <person name="Gainer-Dewar J."/>
            <person name="Goldberg J."/>
            <person name="Griggs A."/>
            <person name="Gujja S."/>
            <person name="Hansen M."/>
            <person name="Howarth C."/>
            <person name="Imamovic A."/>
            <person name="Ireland A."/>
            <person name="Larimer J."/>
            <person name="McCowan C."/>
            <person name="Murphy C."/>
            <person name="Pearson M."/>
            <person name="Poon T.W."/>
            <person name="Priest M."/>
            <person name="Roberts A."/>
            <person name="Saif S."/>
            <person name="Shea T."/>
            <person name="Sykes S."/>
            <person name="Wortman J."/>
            <person name="Nusbaum C."/>
            <person name="Birren B."/>
        </authorList>
    </citation>
    <scope>NUCLEOTIDE SEQUENCE [LARGE SCALE GENOMIC DNA]</scope>
    <source>
        <strain evidence="2">CJ05E6</strain>
    </source>
</reference>
<evidence type="ECO:0000313" key="1">
    <source>
        <dbReference type="EMBL" id="ETK84556.1"/>
    </source>
</evidence>
<dbReference type="EMBL" id="KI686778">
    <property type="protein sequence ID" value="ETK84556.1"/>
    <property type="molecule type" value="Genomic_DNA"/>
</dbReference>
<dbReference type="AlphaFoldDB" id="W2IX66"/>
<feature type="non-terminal residue" evidence="2">
    <location>
        <position position="1"/>
    </location>
</feature>
<evidence type="ECO:0000313" key="2">
    <source>
        <dbReference type="EMBL" id="ETL37993.1"/>
    </source>
</evidence>
<accession>W2IX66</accession>
<sequence>SINCRLSFKPPPAAVFFSPLCPYPPLLDQCESQRNDRMDTYPEAEDDVERWTQWPSMA</sequence>
<dbReference type="Proteomes" id="UP000053864">
    <property type="component" value="Unassembled WGS sequence"/>
</dbReference>
<name>W2IX66_PHYNI</name>
<dbReference type="Proteomes" id="UP000053236">
    <property type="component" value="Unassembled WGS sequence"/>
</dbReference>
<dbReference type="EMBL" id="KI673441">
    <property type="protein sequence ID" value="ETL37993.1"/>
    <property type="molecule type" value="Genomic_DNA"/>
</dbReference>
<proteinExistence type="predicted"/>
<reference evidence="1" key="1">
    <citation type="submission" date="2013-11" db="EMBL/GenBank/DDBJ databases">
        <title>The Genome Sequence of Phytophthora parasitica CJ02B3.</title>
        <authorList>
            <consortium name="The Broad Institute Genomics Platform"/>
            <person name="Russ C."/>
            <person name="Tyler B."/>
            <person name="Panabieres F."/>
            <person name="Shan W."/>
            <person name="Tripathy S."/>
            <person name="Grunwald N."/>
            <person name="Machado M."/>
            <person name="Johnson C.S."/>
            <person name="Arredondo F."/>
            <person name="Hong C."/>
            <person name="Coffey M."/>
            <person name="Young S.K."/>
            <person name="Zeng Q."/>
            <person name="Gargeya S."/>
            <person name="Fitzgerald M."/>
            <person name="Abouelleil A."/>
            <person name="Alvarado L."/>
            <person name="Chapman S.B."/>
            <person name="Gainer-Dewar J."/>
            <person name="Goldberg J."/>
            <person name="Griggs A."/>
            <person name="Gujja S."/>
            <person name="Hansen M."/>
            <person name="Howarth C."/>
            <person name="Imamovic A."/>
            <person name="Ireland A."/>
            <person name="Larimer J."/>
            <person name="McCowan C."/>
            <person name="Murphy C."/>
            <person name="Pearson M."/>
            <person name="Poon T.W."/>
            <person name="Priest M."/>
            <person name="Roberts A."/>
            <person name="Saif S."/>
            <person name="Shea T."/>
            <person name="Sykes S."/>
            <person name="Wortman J."/>
            <person name="Nusbaum C."/>
            <person name="Birren B."/>
        </authorList>
    </citation>
    <scope>NUCLEOTIDE SEQUENCE [LARGE SCALE GENOMIC DNA]</scope>
    <source>
        <strain evidence="1">CJ02B3</strain>
    </source>
</reference>
<gene>
    <name evidence="1" type="ORF">L915_10490</name>
    <name evidence="2" type="ORF">L916_10383</name>
</gene>
<organism evidence="2">
    <name type="scientific">Phytophthora nicotianae</name>
    <name type="common">Potato buckeye rot agent</name>
    <name type="synonym">Phytophthora parasitica</name>
    <dbReference type="NCBI Taxonomy" id="4792"/>
    <lineage>
        <taxon>Eukaryota</taxon>
        <taxon>Sar</taxon>
        <taxon>Stramenopiles</taxon>
        <taxon>Oomycota</taxon>
        <taxon>Peronosporomycetes</taxon>
        <taxon>Peronosporales</taxon>
        <taxon>Peronosporaceae</taxon>
        <taxon>Phytophthora</taxon>
    </lineage>
</organism>